<keyword evidence="2" id="KW-1185">Reference proteome</keyword>
<accession>A0A8H4QZD9</accession>
<name>A0A8H4QZD9_9AGAR</name>
<sequence length="77" mass="8940">MRQGTTAASAVDLRQTIFSSWLQLKPKGPRRWRRAKKQEQRLRPLRPFACSFEMKFYEQFSLKPPLAVSGTGSRKLS</sequence>
<dbReference type="EMBL" id="JAACJL010000016">
    <property type="protein sequence ID" value="KAF4620018.1"/>
    <property type="molecule type" value="Genomic_DNA"/>
</dbReference>
<comment type="caution">
    <text evidence="1">The sequence shown here is derived from an EMBL/GenBank/DDBJ whole genome shotgun (WGS) entry which is preliminary data.</text>
</comment>
<evidence type="ECO:0000313" key="2">
    <source>
        <dbReference type="Proteomes" id="UP000521872"/>
    </source>
</evidence>
<reference evidence="1 2" key="1">
    <citation type="submission" date="2019-12" db="EMBL/GenBank/DDBJ databases">
        <authorList>
            <person name="Floudas D."/>
            <person name="Bentzer J."/>
            <person name="Ahren D."/>
            <person name="Johansson T."/>
            <person name="Persson P."/>
            <person name="Tunlid A."/>
        </authorList>
    </citation>
    <scope>NUCLEOTIDE SEQUENCE [LARGE SCALE GENOMIC DNA]</scope>
    <source>
        <strain evidence="1 2">CBS 102.39</strain>
    </source>
</reference>
<proteinExistence type="predicted"/>
<dbReference type="Proteomes" id="UP000521872">
    <property type="component" value="Unassembled WGS sequence"/>
</dbReference>
<dbReference type="AlphaFoldDB" id="A0A8H4QZD9"/>
<organism evidence="1 2">
    <name type="scientific">Agrocybe pediades</name>
    <dbReference type="NCBI Taxonomy" id="84607"/>
    <lineage>
        <taxon>Eukaryota</taxon>
        <taxon>Fungi</taxon>
        <taxon>Dikarya</taxon>
        <taxon>Basidiomycota</taxon>
        <taxon>Agaricomycotina</taxon>
        <taxon>Agaricomycetes</taxon>
        <taxon>Agaricomycetidae</taxon>
        <taxon>Agaricales</taxon>
        <taxon>Agaricineae</taxon>
        <taxon>Strophariaceae</taxon>
        <taxon>Agrocybe</taxon>
    </lineage>
</organism>
<gene>
    <name evidence="1" type="ORF">D9613_005498</name>
</gene>
<evidence type="ECO:0000313" key="1">
    <source>
        <dbReference type="EMBL" id="KAF4620018.1"/>
    </source>
</evidence>
<protein>
    <submittedName>
        <fullName evidence="1">Uncharacterized protein</fullName>
    </submittedName>
</protein>